<comment type="similarity">
    <text evidence="2">Belongs to the glycosyltransferase 47 family.</text>
</comment>
<reference evidence="5 6" key="1">
    <citation type="journal article" date="2024" name="Nat. Commun.">
        <title>Phylogenomics reveals the evolutionary origins of lichenization in chlorophyte algae.</title>
        <authorList>
            <person name="Puginier C."/>
            <person name="Libourel C."/>
            <person name="Otte J."/>
            <person name="Skaloud P."/>
            <person name="Haon M."/>
            <person name="Grisel S."/>
            <person name="Petersen M."/>
            <person name="Berrin J.G."/>
            <person name="Delaux P.M."/>
            <person name="Dal Grande F."/>
            <person name="Keller J."/>
        </authorList>
    </citation>
    <scope>NUCLEOTIDE SEQUENCE [LARGE SCALE GENOMIC DNA]</scope>
    <source>
        <strain evidence="5 6">SAG 216-7</strain>
    </source>
</reference>
<evidence type="ECO:0000259" key="4">
    <source>
        <dbReference type="Pfam" id="PF03016"/>
    </source>
</evidence>
<evidence type="ECO:0000313" key="5">
    <source>
        <dbReference type="EMBL" id="KAK9902248.1"/>
    </source>
</evidence>
<dbReference type="Pfam" id="PF03016">
    <property type="entry name" value="Exostosin_GT47"/>
    <property type="match status" value="1"/>
</dbReference>
<comment type="caution">
    <text evidence="5">The sequence shown here is derived from an EMBL/GenBank/DDBJ whole genome shotgun (WGS) entry which is preliminary data.</text>
</comment>
<evidence type="ECO:0000256" key="1">
    <source>
        <dbReference type="ARBA" id="ARBA00004323"/>
    </source>
</evidence>
<keyword evidence="3" id="KW-0333">Golgi apparatus</keyword>
<protein>
    <recommendedName>
        <fullName evidence="4">Exostosin GT47 domain-containing protein</fullName>
    </recommendedName>
</protein>
<dbReference type="InterPro" id="IPR004263">
    <property type="entry name" value="Exostosin"/>
</dbReference>
<feature type="domain" description="Exostosin GT47" evidence="4">
    <location>
        <begin position="169"/>
        <end position="285"/>
    </location>
</feature>
<gene>
    <name evidence="5" type="ORF">WJX75_009422</name>
</gene>
<evidence type="ECO:0000256" key="2">
    <source>
        <dbReference type="ARBA" id="ARBA00010271"/>
    </source>
</evidence>
<name>A0ABR2YCI8_9CHLO</name>
<comment type="subcellular location">
    <subcellularLocation>
        <location evidence="1">Golgi apparatus membrane</location>
        <topology evidence="1">Single-pass type II membrane protein</topology>
    </subcellularLocation>
</comment>
<keyword evidence="6" id="KW-1185">Reference proteome</keyword>
<evidence type="ECO:0000313" key="6">
    <source>
        <dbReference type="Proteomes" id="UP001491310"/>
    </source>
</evidence>
<dbReference type="PANTHER" id="PTHR11062">
    <property type="entry name" value="EXOSTOSIN HEPARAN SULFATE GLYCOSYLTRANSFERASE -RELATED"/>
    <property type="match status" value="1"/>
</dbReference>
<dbReference type="EMBL" id="JALJOT010000016">
    <property type="protein sequence ID" value="KAK9902248.1"/>
    <property type="molecule type" value="Genomic_DNA"/>
</dbReference>
<dbReference type="Proteomes" id="UP001491310">
    <property type="component" value="Unassembled WGS sequence"/>
</dbReference>
<accession>A0ABR2YCI8</accession>
<proteinExistence type="inferred from homology"/>
<organism evidence="5 6">
    <name type="scientific">Coccomyxa subellipsoidea</name>
    <dbReference type="NCBI Taxonomy" id="248742"/>
    <lineage>
        <taxon>Eukaryota</taxon>
        <taxon>Viridiplantae</taxon>
        <taxon>Chlorophyta</taxon>
        <taxon>core chlorophytes</taxon>
        <taxon>Trebouxiophyceae</taxon>
        <taxon>Trebouxiophyceae incertae sedis</taxon>
        <taxon>Coccomyxaceae</taxon>
        <taxon>Coccomyxa</taxon>
    </lineage>
</organism>
<evidence type="ECO:0000256" key="3">
    <source>
        <dbReference type="ARBA" id="ARBA00023034"/>
    </source>
</evidence>
<dbReference type="InterPro" id="IPR040911">
    <property type="entry name" value="Exostosin_GT47"/>
</dbReference>
<sequence>MFEDFLSGLGDFRMGPSGWIFLRWVALSTVFGLSVAVRHADHQQPHDDAAAYQEELIRKTAFLRPGPHFWAGYEGPWVENAFFSEWELRKPQVSRIYLPVAWTDCFHKNTLRGDMQQILNELDPAFKYFTVLQIDLGFNHHGLKLKVPPGIDILLFSAGGDSPPHKAIPIPLLKNMLEPDGRPKTISVSFQGSNTSHIRKALHEDFADKYLFLGLNEHWKIISESSNFSFCPRGFGSTSFRLYETLRLGTIPIYVWDEEKWLPFQELVNWDEFAIVVSFEDRARIPSMIAKADVGRMKAALDRHRHMFSYEFTVKYIMERLFMFDNLTPQALRGADLQPI</sequence>